<reference evidence="2 3" key="1">
    <citation type="submission" date="2024-09" db="EMBL/GenBank/DDBJ databases">
        <authorList>
            <person name="Sun Q."/>
            <person name="Mori K."/>
        </authorList>
    </citation>
    <scope>NUCLEOTIDE SEQUENCE [LARGE SCALE GENOMIC DNA]</scope>
    <source>
        <strain evidence="2 3">KCTC 23076</strain>
    </source>
</reference>
<evidence type="ECO:0000313" key="2">
    <source>
        <dbReference type="EMBL" id="MFC0682796.1"/>
    </source>
</evidence>
<dbReference type="RefSeq" id="WP_386677161.1">
    <property type="nucleotide sequence ID" value="NZ_JBHLTG010000018.1"/>
</dbReference>
<sequence>MTLHAITLTTLISEDLRGVPGPALENALAKMAAEPEDQQAHLDACLAALLAGEAKRALGLLSRSQQNPRVTAALTAWARLLDGNRYPGGIGGETAGTVDAAVTPAPGPPLETLLEHIAAYGPPGLATVRTLLELALRAGNLGGVQQAVATGINGLQQLGNTAAGVGFPAIGQWATLAGADLLRRAGMPDWQSWMQQARAMAAEPAQLALTFLVEGDWRAAPGSSPEAMGLDLAAMTRPSPLGIRDLAAAGELWANAAALVAAPGTAAPALTASLALRRALLSRAAGDAEARRSALDDATEGYRLAGDSAGVQLATIHRVVADIDDGRLGSLALELGGGWRPPERGPVSDVVVWAETVGSRSWCVGLSRLLERVGGAWTSAGSAHRARIAYLAALGLASVDRSFPSRTLVTAVADADSRSNLATNALLRLERGLGDLFGDPNDPDPFAFAQRLEASYVMIGALRARSRGAGAGLAADRFDKLRAQLATAIETARAELPAREVDLPQTLAELQAAIAAKGVGDSLEEQSAASEQGFQLMRQMQLGGALDQLDSIDVLGPICRASAARQAGRDDEAMLWNDAAVDAARKTGIAGYLLPLALIEAQRLEDARVALAVARASGTVPDEFALLLALRAEDQDAATAALDALVGAGTPPEGWSDLLAEAEVELRAGDHDRARSTIEAAITDLEGSVSLLLRDPERIDACDRPDVAALYSTLALALLAGGGPDAAEASINAAERLLHLTAADTVSGAAADGGRAWRLAAASYSAVANGILAVLPNATASEAEQRFALLDAVDHDLAAAELALDAANPGILLRRAAPVLPSSIAEVRARMPKEALLLDYLAVGDDLLAWAVTRDDVRPHHSRIRTRDLTSLVRAFHSGCSAGRAPDTRLAELLLTPFADLLRTRSRVVVVPFGPLTLVPFHALQLDGTPLGLTHTLSYAARAATAFAAGFDQPARRTRPLVVGDPAFDPAARPGLKPLPGSLAEARAVAQVLGAADPLVGTSATEAAVGALLGGADLVHISSHGHLEELSPFASSLVLARSDELTVADFAGMRLETDLAVLTGCDTGRGAATLGGDLVGLTRALLRSGVRRAIVSMWPVDDVVAPVLVRAFYDALVADIPPAEALATAQRSLAALSADDLRAAYEALGGDPAAARGVRRGVPALDAELDAHMDPELRDDEEVPKPLGGDAARYWAPFILVT</sequence>
<evidence type="ECO:0000259" key="1">
    <source>
        <dbReference type="Pfam" id="PF12770"/>
    </source>
</evidence>
<accession>A0ABV6S0N8</accession>
<protein>
    <submittedName>
        <fullName evidence="2">CHAT domain-containing protein</fullName>
    </submittedName>
</protein>
<name>A0ABV6S0N8_9GAMM</name>
<proteinExistence type="predicted"/>
<evidence type="ECO:0000313" key="3">
    <source>
        <dbReference type="Proteomes" id="UP001589896"/>
    </source>
</evidence>
<keyword evidence="3" id="KW-1185">Reference proteome</keyword>
<dbReference type="InterPro" id="IPR024983">
    <property type="entry name" value="CHAT_dom"/>
</dbReference>
<comment type="caution">
    <text evidence="2">The sequence shown here is derived from an EMBL/GenBank/DDBJ whole genome shotgun (WGS) entry which is preliminary data.</text>
</comment>
<feature type="domain" description="CHAT" evidence="1">
    <location>
        <begin position="888"/>
        <end position="1201"/>
    </location>
</feature>
<dbReference type="Proteomes" id="UP001589896">
    <property type="component" value="Unassembled WGS sequence"/>
</dbReference>
<dbReference type="Pfam" id="PF12770">
    <property type="entry name" value="CHAT"/>
    <property type="match status" value="1"/>
</dbReference>
<gene>
    <name evidence="2" type="ORF">ACFFGH_33610</name>
</gene>
<dbReference type="EMBL" id="JBHLTG010000018">
    <property type="protein sequence ID" value="MFC0682796.1"/>
    <property type="molecule type" value="Genomic_DNA"/>
</dbReference>
<organism evidence="2 3">
    <name type="scientific">Lysobacter korlensis</name>
    <dbReference type="NCBI Taxonomy" id="553636"/>
    <lineage>
        <taxon>Bacteria</taxon>
        <taxon>Pseudomonadati</taxon>
        <taxon>Pseudomonadota</taxon>
        <taxon>Gammaproteobacteria</taxon>
        <taxon>Lysobacterales</taxon>
        <taxon>Lysobacteraceae</taxon>
        <taxon>Lysobacter</taxon>
    </lineage>
</organism>